<reference evidence="3" key="1">
    <citation type="submission" date="2025-08" db="UniProtKB">
        <authorList>
            <consortium name="Ensembl"/>
        </authorList>
    </citation>
    <scope>IDENTIFICATION</scope>
</reference>
<dbReference type="SMART" id="SM00108">
    <property type="entry name" value="B_lectin"/>
    <property type="match status" value="1"/>
</dbReference>
<sequence>MCDTCVFALSAPLVYIACIFPFVRLSLSLCRNMSRNFISTNQELRRGDSLVSNNGNCKAVFQDDGNFVLYMLIPVSKWIPVWASNTVGPNPYRLILQADTNLVIYDKTYNPVWASGNYDPKGGHQRMRLTLTDDAKLQVEDDAKPIWCNGCRL</sequence>
<dbReference type="InterPro" id="IPR036426">
    <property type="entry name" value="Bulb-type_lectin_dom_sf"/>
</dbReference>
<dbReference type="Gene3D" id="2.90.10.30">
    <property type="match status" value="1"/>
</dbReference>
<keyword evidence="1" id="KW-1133">Transmembrane helix</keyword>
<evidence type="ECO:0000259" key="2">
    <source>
        <dbReference type="PROSITE" id="PS50927"/>
    </source>
</evidence>
<reference evidence="3" key="2">
    <citation type="submission" date="2025-09" db="UniProtKB">
        <authorList>
            <consortium name="Ensembl"/>
        </authorList>
    </citation>
    <scope>IDENTIFICATION</scope>
</reference>
<keyword evidence="1" id="KW-0812">Transmembrane</keyword>
<organism evidence="3 4">
    <name type="scientific">Neogobius melanostomus</name>
    <name type="common">round goby</name>
    <dbReference type="NCBI Taxonomy" id="47308"/>
    <lineage>
        <taxon>Eukaryota</taxon>
        <taxon>Metazoa</taxon>
        <taxon>Chordata</taxon>
        <taxon>Craniata</taxon>
        <taxon>Vertebrata</taxon>
        <taxon>Euteleostomi</taxon>
        <taxon>Actinopterygii</taxon>
        <taxon>Neopterygii</taxon>
        <taxon>Teleostei</taxon>
        <taxon>Neoteleostei</taxon>
        <taxon>Acanthomorphata</taxon>
        <taxon>Gobiaria</taxon>
        <taxon>Gobiiformes</taxon>
        <taxon>Gobioidei</taxon>
        <taxon>Gobiidae</taxon>
        <taxon>Benthophilinae</taxon>
        <taxon>Neogobiini</taxon>
        <taxon>Neogobius</taxon>
    </lineage>
</organism>
<dbReference type="InterPro" id="IPR001480">
    <property type="entry name" value="Bulb-type_lectin_dom"/>
</dbReference>
<feature type="transmembrane region" description="Helical" evidence="1">
    <location>
        <begin position="6"/>
        <end position="27"/>
    </location>
</feature>
<dbReference type="AlphaFoldDB" id="A0A8C6S9V8"/>
<dbReference type="Ensembl" id="ENSNMLT00000002982.1">
    <property type="protein sequence ID" value="ENSNMLP00000002593.1"/>
    <property type="gene ID" value="ENSNMLG00000001901.1"/>
</dbReference>
<name>A0A8C6S9V8_9GOBI</name>
<keyword evidence="4" id="KW-1185">Reference proteome</keyword>
<protein>
    <recommendedName>
        <fullName evidence="2">Bulb-type lectin domain-containing protein</fullName>
    </recommendedName>
</protein>
<accession>A0A8C6S9V8</accession>
<keyword evidence="1" id="KW-0472">Membrane</keyword>
<evidence type="ECO:0000256" key="1">
    <source>
        <dbReference type="SAM" id="Phobius"/>
    </source>
</evidence>
<evidence type="ECO:0000313" key="3">
    <source>
        <dbReference type="Ensembl" id="ENSNMLP00000002593.1"/>
    </source>
</evidence>
<dbReference type="Proteomes" id="UP000694523">
    <property type="component" value="Unplaced"/>
</dbReference>
<evidence type="ECO:0000313" key="4">
    <source>
        <dbReference type="Proteomes" id="UP000694523"/>
    </source>
</evidence>
<dbReference type="PROSITE" id="PS50927">
    <property type="entry name" value="BULB_LECTIN"/>
    <property type="match status" value="1"/>
</dbReference>
<proteinExistence type="predicted"/>
<feature type="domain" description="Bulb-type lectin" evidence="2">
    <location>
        <begin position="35"/>
        <end position="152"/>
    </location>
</feature>
<dbReference type="SUPFAM" id="SSF51110">
    <property type="entry name" value="alpha-D-mannose-specific plant lectins"/>
    <property type="match status" value="1"/>
</dbReference>